<dbReference type="EMBL" id="VYKL01000014">
    <property type="protein sequence ID" value="KAA9026944.1"/>
    <property type="molecule type" value="Genomic_DNA"/>
</dbReference>
<accession>A0A5J5HXT6</accession>
<organism evidence="2 3">
    <name type="scientific">Niallia endozanthoxylica</name>
    <dbReference type="NCBI Taxonomy" id="2036016"/>
    <lineage>
        <taxon>Bacteria</taxon>
        <taxon>Bacillati</taxon>
        <taxon>Bacillota</taxon>
        <taxon>Bacilli</taxon>
        <taxon>Bacillales</taxon>
        <taxon>Bacillaceae</taxon>
        <taxon>Niallia</taxon>
    </lineage>
</organism>
<keyword evidence="1" id="KW-0812">Transmembrane</keyword>
<dbReference type="AlphaFoldDB" id="A0A5J5HXT6"/>
<sequence length="116" mass="13255">MQWYLKVLKNYVGFQGRATRQEYWMFVLMNFIAVCILSIVELLLGIPGVLTGIYGLAVFLPSLAVLVRRLHDIGKSGWWFLISFIPFIGTIVLIVFACQESQSGENQYGLNPKFNY</sequence>
<dbReference type="InterPro" id="IPR008523">
    <property type="entry name" value="DUF805"/>
</dbReference>
<feature type="transmembrane region" description="Helical" evidence="1">
    <location>
        <begin position="23"/>
        <end position="40"/>
    </location>
</feature>
<evidence type="ECO:0000256" key="1">
    <source>
        <dbReference type="SAM" id="Phobius"/>
    </source>
</evidence>
<feature type="transmembrane region" description="Helical" evidence="1">
    <location>
        <begin position="46"/>
        <end position="66"/>
    </location>
</feature>
<keyword evidence="1" id="KW-0472">Membrane</keyword>
<dbReference type="RefSeq" id="WP_150439172.1">
    <property type="nucleotide sequence ID" value="NZ_VYKL01000014.1"/>
</dbReference>
<comment type="caution">
    <text evidence="2">The sequence shown here is derived from an EMBL/GenBank/DDBJ whole genome shotgun (WGS) entry which is preliminary data.</text>
</comment>
<feature type="transmembrane region" description="Helical" evidence="1">
    <location>
        <begin position="78"/>
        <end position="97"/>
    </location>
</feature>
<evidence type="ECO:0000313" key="3">
    <source>
        <dbReference type="Proteomes" id="UP000326671"/>
    </source>
</evidence>
<name>A0A5J5HXT6_9BACI</name>
<proteinExistence type="predicted"/>
<dbReference type="Pfam" id="PF05656">
    <property type="entry name" value="DUF805"/>
    <property type="match status" value="1"/>
</dbReference>
<dbReference type="OrthoDB" id="9812349at2"/>
<dbReference type="Proteomes" id="UP000326671">
    <property type="component" value="Unassembled WGS sequence"/>
</dbReference>
<dbReference type="PANTHER" id="PTHR34980:SF2">
    <property type="entry name" value="INNER MEMBRANE PROTEIN YHAH-RELATED"/>
    <property type="match status" value="1"/>
</dbReference>
<dbReference type="GO" id="GO:0005886">
    <property type="term" value="C:plasma membrane"/>
    <property type="evidence" value="ECO:0007669"/>
    <property type="project" value="TreeGrafter"/>
</dbReference>
<gene>
    <name evidence="2" type="ORF">F4V44_06390</name>
</gene>
<dbReference type="PANTHER" id="PTHR34980">
    <property type="entry name" value="INNER MEMBRANE PROTEIN-RELATED-RELATED"/>
    <property type="match status" value="1"/>
</dbReference>
<keyword evidence="3" id="KW-1185">Reference proteome</keyword>
<reference evidence="2 3" key="1">
    <citation type="submission" date="2019-09" db="EMBL/GenBank/DDBJ databases">
        <title>Whole genome sequences of isolates from the Mars Exploration Rovers.</title>
        <authorList>
            <person name="Seuylemezian A."/>
            <person name="Vaishampayan P."/>
        </authorList>
    </citation>
    <scope>NUCLEOTIDE SEQUENCE [LARGE SCALE GENOMIC DNA]</scope>
    <source>
        <strain evidence="2 3">MER_TA_151</strain>
    </source>
</reference>
<keyword evidence="1" id="KW-1133">Transmembrane helix</keyword>
<evidence type="ECO:0000313" key="2">
    <source>
        <dbReference type="EMBL" id="KAA9026944.1"/>
    </source>
</evidence>
<protein>
    <submittedName>
        <fullName evidence="2">DUF805 domain-containing protein</fullName>
    </submittedName>
</protein>